<dbReference type="InterPro" id="IPR034408">
    <property type="entry name" value="Sulphate/thiosulphate_BS"/>
</dbReference>
<evidence type="ECO:0000256" key="2">
    <source>
        <dbReference type="ARBA" id="ARBA00006099"/>
    </source>
</evidence>
<keyword evidence="5" id="KW-0574">Periplasm</keyword>
<dbReference type="InterPro" id="IPR000957">
    <property type="entry name" value="Sulphate/thiosulphate-bd_CS"/>
</dbReference>
<organism evidence="10 11">
    <name type="scientific">Lysinibacillus sphaericus</name>
    <name type="common">Bacillus sphaericus</name>
    <dbReference type="NCBI Taxonomy" id="1421"/>
    <lineage>
        <taxon>Bacteria</taxon>
        <taxon>Bacillati</taxon>
        <taxon>Bacillota</taxon>
        <taxon>Bacilli</taxon>
        <taxon>Bacillales</taxon>
        <taxon>Bacillaceae</taxon>
        <taxon>Lysinibacillus</taxon>
    </lineage>
</organism>
<gene>
    <name evidence="10" type="ORF">C7Y47_21095</name>
</gene>
<comment type="similarity">
    <text evidence="2">Belongs to the prokaryotic sulfate-binding protein family.</text>
</comment>
<dbReference type="GO" id="GO:1901681">
    <property type="term" value="F:sulfur compound binding"/>
    <property type="evidence" value="ECO:0007669"/>
    <property type="project" value="InterPro"/>
</dbReference>
<evidence type="ECO:0000256" key="5">
    <source>
        <dbReference type="ARBA" id="ARBA00022764"/>
    </source>
</evidence>
<dbReference type="NCBIfam" id="TIGR00971">
    <property type="entry name" value="3a0106s03"/>
    <property type="match status" value="1"/>
</dbReference>
<dbReference type="RefSeq" id="WP_142510542.1">
    <property type="nucleotide sequence ID" value="NZ_SADV01000027.1"/>
</dbReference>
<dbReference type="InterPro" id="IPR005669">
    <property type="entry name" value="Thiosulph/SO4-bd"/>
</dbReference>
<feature type="signal peptide" evidence="9">
    <location>
        <begin position="1"/>
        <end position="28"/>
    </location>
</feature>
<comment type="caution">
    <text evidence="10">The sequence shown here is derived from an EMBL/GenBank/DDBJ whole genome shotgun (WGS) entry which is preliminary data.</text>
</comment>
<keyword evidence="6" id="KW-0764">Sulfate transport</keyword>
<reference evidence="10 11" key="1">
    <citation type="submission" date="2018-03" db="EMBL/GenBank/DDBJ databases">
        <title>Aerobic endospore-forming bacteria genome sequencing and assembly.</title>
        <authorList>
            <person name="Cavalcante D.A."/>
            <person name="Driks A."/>
            <person name="Putonti C."/>
            <person name="De-Souza M.T."/>
        </authorList>
    </citation>
    <scope>NUCLEOTIDE SEQUENCE [LARGE SCALE GENOMIC DNA]</scope>
    <source>
        <strain evidence="10 11">SDF0037</strain>
    </source>
</reference>
<evidence type="ECO:0000256" key="4">
    <source>
        <dbReference type="ARBA" id="ARBA00022729"/>
    </source>
</evidence>
<dbReference type="Pfam" id="PF13531">
    <property type="entry name" value="SBP_bac_11"/>
    <property type="match status" value="1"/>
</dbReference>
<dbReference type="PROSITE" id="PS00757">
    <property type="entry name" value="PROK_SULFATE_BIND_2"/>
    <property type="match status" value="1"/>
</dbReference>
<name>A0A544U8Y9_LYSSH</name>
<dbReference type="PANTHER" id="PTHR30368:SF2">
    <property type="entry name" value="SULFATE-BINDING PROTEIN"/>
    <property type="match status" value="1"/>
</dbReference>
<evidence type="ECO:0000256" key="1">
    <source>
        <dbReference type="ARBA" id="ARBA00004418"/>
    </source>
</evidence>
<evidence type="ECO:0000256" key="6">
    <source>
        <dbReference type="ARBA" id="ARBA00023032"/>
    </source>
</evidence>
<keyword evidence="4 9" id="KW-0732">Signal</keyword>
<dbReference type="OrthoDB" id="9802127at2"/>
<dbReference type="PROSITE" id="PS51257">
    <property type="entry name" value="PROKAR_LIPOPROTEIN"/>
    <property type="match status" value="1"/>
</dbReference>
<evidence type="ECO:0000256" key="8">
    <source>
        <dbReference type="ARBA" id="ARBA00041180"/>
    </source>
</evidence>
<evidence type="ECO:0000313" key="11">
    <source>
        <dbReference type="Proteomes" id="UP000317944"/>
    </source>
</evidence>
<dbReference type="NCBIfam" id="NF008022">
    <property type="entry name" value="PRK10752.1"/>
    <property type="match status" value="1"/>
</dbReference>
<comment type="function">
    <text evidence="7">This protein specifically binds sulfate and is involved in its transmembrane transport.</text>
</comment>
<dbReference type="GO" id="GO:0042597">
    <property type="term" value="C:periplasmic space"/>
    <property type="evidence" value="ECO:0007669"/>
    <property type="project" value="UniProtKB-SubCell"/>
</dbReference>
<keyword evidence="3" id="KW-0813">Transport</keyword>
<dbReference type="PROSITE" id="PS00401">
    <property type="entry name" value="PROK_SULFATE_BIND_1"/>
    <property type="match status" value="1"/>
</dbReference>
<dbReference type="SUPFAM" id="SSF53850">
    <property type="entry name" value="Periplasmic binding protein-like II"/>
    <property type="match status" value="1"/>
</dbReference>
<dbReference type="PANTHER" id="PTHR30368">
    <property type="entry name" value="SULFATE-BINDING PROTEIN"/>
    <property type="match status" value="1"/>
</dbReference>
<protein>
    <recommendedName>
        <fullName evidence="8">Sulfate-binding protein</fullName>
    </recommendedName>
</protein>
<comment type="subcellular location">
    <subcellularLocation>
        <location evidence="1">Periplasm</location>
    </subcellularLocation>
</comment>
<evidence type="ECO:0000256" key="9">
    <source>
        <dbReference type="SAM" id="SignalP"/>
    </source>
</evidence>
<accession>A0A544U8Y9</accession>
<dbReference type="EMBL" id="SADV01000027">
    <property type="protein sequence ID" value="TQR28552.1"/>
    <property type="molecule type" value="Genomic_DNA"/>
</dbReference>
<dbReference type="GO" id="GO:0140104">
    <property type="term" value="F:molecular carrier activity"/>
    <property type="evidence" value="ECO:0007669"/>
    <property type="project" value="InterPro"/>
</dbReference>
<dbReference type="AlphaFoldDB" id="A0A544U8Y9"/>
<feature type="chain" id="PRO_5022136975" description="Sulfate-binding protein" evidence="9">
    <location>
        <begin position="29"/>
        <end position="349"/>
    </location>
</feature>
<proteinExistence type="inferred from homology"/>
<evidence type="ECO:0000256" key="3">
    <source>
        <dbReference type="ARBA" id="ARBA00022448"/>
    </source>
</evidence>
<evidence type="ECO:0000313" key="10">
    <source>
        <dbReference type="EMBL" id="TQR28552.1"/>
    </source>
</evidence>
<dbReference type="GO" id="GO:1902358">
    <property type="term" value="P:sulfate transmembrane transport"/>
    <property type="evidence" value="ECO:0007669"/>
    <property type="project" value="InterPro"/>
</dbReference>
<dbReference type="Gene3D" id="3.40.190.10">
    <property type="entry name" value="Periplasmic binding protein-like II"/>
    <property type="match status" value="2"/>
</dbReference>
<dbReference type="CDD" id="cd01005">
    <property type="entry name" value="PBP2_CysP"/>
    <property type="match status" value="1"/>
</dbReference>
<sequence>MKKRKHFLQSLALSSVLALILTGCGSSSSEKNTNAQESKKPVELLNVSYDPTRELYEEFNKDFIKKWKDETGQDVTIKQSHGGSGKQGRAVIDGLEADVVTLALAYDIDVIAQARGLLNKDWQTEFDNNSTPYTSTIAFLVRKGNPKGIKDWNDLIKDDVSVITPNPKTSGGARWNYLAAWAYAGKLYKNDEAKIKEFMKALYSNVEVLDSGARGATTTFVERKIGDVLIAWENEAHLSLNELGDEFDIITPFLSILAEPPVAIVDKIVDKKGTREVAEAYLKYLYSERGQEIAAKNYYRPRNEKILAKYQEQFPKLELVSIDDFGGWAEAQAKHFKDGGTFDEIYVPQ</sequence>
<dbReference type="Proteomes" id="UP000317944">
    <property type="component" value="Unassembled WGS sequence"/>
</dbReference>
<dbReference type="NCBIfam" id="NF008106">
    <property type="entry name" value="PRK10852.1"/>
    <property type="match status" value="1"/>
</dbReference>
<evidence type="ECO:0000256" key="7">
    <source>
        <dbReference type="ARBA" id="ARBA00037097"/>
    </source>
</evidence>